<reference evidence="2" key="3">
    <citation type="submission" date="2025-09" db="UniProtKB">
        <authorList>
            <consortium name="Ensembl"/>
        </authorList>
    </citation>
    <scope>IDENTIFICATION</scope>
</reference>
<sequence length="171" mass="18900">RVPTNQNPPGDIPYRQCPPGSRRGLGRSRLVLGLVTFGSPSTGAQFPDAYGKELFDKANKHHFIHSLALLGVPHCRKPLWVILPPCPALTEPHPLPFCLPFSYWPVFFLVSPSGRVTASLWNHLILHQLLLPGSEWRPQHPDFGPCGRGPARLGLACLGSLSFLVSDFWVL</sequence>
<gene>
    <name evidence="2" type="primary">TMEM256</name>
</gene>
<reference evidence="3" key="1">
    <citation type="submission" date="2016-06" db="EMBL/GenBank/DDBJ databases">
        <title>De novo assembly and RNA-Seq shows season-dependent expression and editing in black bear kidneys.</title>
        <authorList>
            <person name="Korstanje R."/>
            <person name="Srivastava A."/>
            <person name="Sarsani V.K."/>
            <person name="Sheehan S.M."/>
            <person name="Seger R.L."/>
            <person name="Barter M.E."/>
            <person name="Lindqvist C."/>
            <person name="Brody L.C."/>
            <person name="Mullikin J.C."/>
        </authorList>
    </citation>
    <scope>NUCLEOTIDE SEQUENCE [LARGE SCALE GENOMIC DNA]</scope>
</reference>
<protein>
    <submittedName>
        <fullName evidence="2">Uncharacterized protein</fullName>
    </submittedName>
</protein>
<proteinExistence type="predicted"/>
<evidence type="ECO:0000256" key="1">
    <source>
        <dbReference type="SAM" id="MobiDB-lite"/>
    </source>
</evidence>
<name>A0A452RI96_URSAM</name>
<evidence type="ECO:0000313" key="3">
    <source>
        <dbReference type="Proteomes" id="UP000291022"/>
    </source>
</evidence>
<keyword evidence="3" id="KW-1185">Reference proteome</keyword>
<feature type="region of interest" description="Disordered" evidence="1">
    <location>
        <begin position="1"/>
        <end position="22"/>
    </location>
</feature>
<organism evidence="2 3">
    <name type="scientific">Ursus americanus</name>
    <name type="common">American black bear</name>
    <name type="synonym">Euarctos americanus</name>
    <dbReference type="NCBI Taxonomy" id="9643"/>
    <lineage>
        <taxon>Eukaryota</taxon>
        <taxon>Metazoa</taxon>
        <taxon>Chordata</taxon>
        <taxon>Craniata</taxon>
        <taxon>Vertebrata</taxon>
        <taxon>Euteleostomi</taxon>
        <taxon>Mammalia</taxon>
        <taxon>Eutheria</taxon>
        <taxon>Laurasiatheria</taxon>
        <taxon>Carnivora</taxon>
        <taxon>Caniformia</taxon>
        <taxon>Ursidae</taxon>
        <taxon>Ursus</taxon>
    </lineage>
</organism>
<dbReference type="Proteomes" id="UP000291022">
    <property type="component" value="Unassembled WGS sequence"/>
</dbReference>
<evidence type="ECO:0000313" key="2">
    <source>
        <dbReference type="Ensembl" id="ENSUAMP00000018667.1"/>
    </source>
</evidence>
<dbReference type="Ensembl" id="ENSUAMT00000020881.1">
    <property type="protein sequence ID" value="ENSUAMP00000018667.1"/>
    <property type="gene ID" value="ENSUAMG00000014795.1"/>
</dbReference>
<dbReference type="GeneTree" id="ENSGT00940000169716"/>
<reference evidence="2" key="2">
    <citation type="submission" date="2025-08" db="UniProtKB">
        <authorList>
            <consortium name="Ensembl"/>
        </authorList>
    </citation>
    <scope>IDENTIFICATION</scope>
</reference>
<dbReference type="STRING" id="9643.ENSUAMP00000018667"/>
<accession>A0A452RI96</accession>
<dbReference type="AlphaFoldDB" id="A0A452RI96"/>